<comment type="subcellular location">
    <subcellularLocation>
        <location evidence="7">Cell membrane</location>
        <topology evidence="7">Peripheral membrane protein</topology>
    </subcellularLocation>
    <subcellularLocation>
        <location evidence="1">Membrane</location>
    </subcellularLocation>
</comment>
<gene>
    <name evidence="7 8" type="primary">atpH</name>
    <name evidence="8" type="ORF">DTL3_0195</name>
</gene>
<keyword evidence="9" id="KW-1185">Reference proteome</keyword>
<dbReference type="GO" id="GO:0046933">
    <property type="term" value="F:proton-transporting ATP synthase activity, rotational mechanism"/>
    <property type="evidence" value="ECO:0007669"/>
    <property type="project" value="UniProtKB-UniRule"/>
</dbReference>
<evidence type="ECO:0000256" key="6">
    <source>
        <dbReference type="ARBA" id="ARBA00023310"/>
    </source>
</evidence>
<dbReference type="EMBL" id="LN824141">
    <property type="protein sequence ID" value="CEP77526.1"/>
    <property type="molecule type" value="Genomic_DNA"/>
</dbReference>
<dbReference type="KEGG" id="dtn:DTL3_0195"/>
<dbReference type="HOGENOM" id="CLU_085114_1_1_0"/>
<dbReference type="AlphaFoldDB" id="A0A0C7NHS1"/>
<dbReference type="RefSeq" id="WP_045087137.1">
    <property type="nucleotide sequence ID" value="NZ_LN824141.1"/>
</dbReference>
<dbReference type="HAMAP" id="MF_01416">
    <property type="entry name" value="ATP_synth_delta_bact"/>
    <property type="match status" value="1"/>
</dbReference>
<keyword evidence="7" id="KW-1003">Cell membrane</keyword>
<dbReference type="Proteomes" id="UP000032809">
    <property type="component" value="Chromosome I"/>
</dbReference>
<evidence type="ECO:0000256" key="1">
    <source>
        <dbReference type="ARBA" id="ARBA00004370"/>
    </source>
</evidence>
<comment type="function">
    <text evidence="7">F(1)F(0) ATP synthase produces ATP from ADP in the presence of a proton or sodium gradient. F-type ATPases consist of two structural domains, F(1) containing the extramembraneous catalytic core and F(0) containing the membrane proton channel, linked together by a central stalk and a peripheral stalk. During catalysis, ATP synthesis in the catalytic domain of F(1) is coupled via a rotary mechanism of the central stalk subunits to proton translocation.</text>
</comment>
<comment type="function">
    <text evidence="7">This protein is part of the stalk that links CF(0) to CF(1). It either transmits conformational changes from CF(0) to CF(1) or is implicated in proton conduction.</text>
</comment>
<dbReference type="STRING" id="1006576.DTL3_0195"/>
<evidence type="ECO:0000256" key="2">
    <source>
        <dbReference type="ARBA" id="ARBA00022448"/>
    </source>
</evidence>
<evidence type="ECO:0000256" key="3">
    <source>
        <dbReference type="ARBA" id="ARBA00022781"/>
    </source>
</evidence>
<organism evidence="8 9">
    <name type="scientific">Defluviitoga tunisiensis</name>
    <dbReference type="NCBI Taxonomy" id="1006576"/>
    <lineage>
        <taxon>Bacteria</taxon>
        <taxon>Thermotogati</taxon>
        <taxon>Thermotogota</taxon>
        <taxon>Thermotogae</taxon>
        <taxon>Petrotogales</taxon>
        <taxon>Petrotogaceae</taxon>
        <taxon>Defluviitoga</taxon>
    </lineage>
</organism>
<keyword evidence="7" id="KW-0139">CF(1)</keyword>
<evidence type="ECO:0000313" key="8">
    <source>
        <dbReference type="EMBL" id="CEP77526.1"/>
    </source>
</evidence>
<keyword evidence="6 7" id="KW-0066">ATP synthesis</keyword>
<comment type="similarity">
    <text evidence="7">Belongs to the ATPase delta chain family.</text>
</comment>
<keyword evidence="3 7" id="KW-0375">Hydrogen ion transport</keyword>
<dbReference type="GO" id="GO:0045259">
    <property type="term" value="C:proton-transporting ATP synthase complex"/>
    <property type="evidence" value="ECO:0007669"/>
    <property type="project" value="UniProtKB-KW"/>
</dbReference>
<sequence length="190" mass="21790">MKPSYFLASKYTEALINILTQKSKIDQLEKFLKAFQEISNIMEKDESYKDIIFNPLLPTDFVVKKLVDVSDFMDDIFVNFLKALVQKKRLNLIPLITELLYRENLELNKTVEVKLILAKKVSKKVLDEISRTIQKNTGKNIKLVVDYEEELIGGMQLYIGDNFFDYSVKGFLESIQSAYAPAGGGEIFEG</sequence>
<protein>
    <recommendedName>
        <fullName evidence="7">ATP synthase subunit delta</fullName>
    </recommendedName>
    <alternativeName>
        <fullName evidence="7">ATP synthase F(1) sector subunit delta</fullName>
    </alternativeName>
    <alternativeName>
        <fullName evidence="7">F-type ATPase subunit delta</fullName>
        <shortName evidence="7">F-ATPase subunit delta</shortName>
    </alternativeName>
</protein>
<keyword evidence="2 7" id="KW-0813">Transport</keyword>
<name>A0A0C7NHS1_DEFTU</name>
<accession>A0A0C7NHS1</accession>
<evidence type="ECO:0000256" key="4">
    <source>
        <dbReference type="ARBA" id="ARBA00023065"/>
    </source>
</evidence>
<reference evidence="9" key="1">
    <citation type="submission" date="2014-11" db="EMBL/GenBank/DDBJ databases">
        <authorList>
            <person name="Wibberg D."/>
        </authorList>
    </citation>
    <scope>NUCLEOTIDE SEQUENCE [LARGE SCALE GENOMIC DNA]</scope>
    <source>
        <strain evidence="9">L3</strain>
    </source>
</reference>
<proteinExistence type="inferred from homology"/>
<evidence type="ECO:0000256" key="5">
    <source>
        <dbReference type="ARBA" id="ARBA00023136"/>
    </source>
</evidence>
<dbReference type="OrthoDB" id="49080at2"/>
<dbReference type="InterPro" id="IPR026015">
    <property type="entry name" value="ATP_synth_OSCP/delta_N_sf"/>
</dbReference>
<dbReference type="Gene3D" id="1.10.520.20">
    <property type="entry name" value="N-terminal domain of the delta subunit of the F1F0-ATP synthase"/>
    <property type="match status" value="1"/>
</dbReference>
<dbReference type="PANTHER" id="PTHR11910">
    <property type="entry name" value="ATP SYNTHASE DELTA CHAIN"/>
    <property type="match status" value="1"/>
</dbReference>
<dbReference type="InterPro" id="IPR000711">
    <property type="entry name" value="ATPase_OSCP/dsu"/>
</dbReference>
<dbReference type="Pfam" id="PF00213">
    <property type="entry name" value="OSCP"/>
    <property type="match status" value="1"/>
</dbReference>
<keyword evidence="4 7" id="KW-0406">Ion transport</keyword>
<dbReference type="PRINTS" id="PR00125">
    <property type="entry name" value="ATPASEDELTA"/>
</dbReference>
<dbReference type="GO" id="GO:0005886">
    <property type="term" value="C:plasma membrane"/>
    <property type="evidence" value="ECO:0007669"/>
    <property type="project" value="UniProtKB-SubCell"/>
</dbReference>
<dbReference type="NCBIfam" id="TIGR01145">
    <property type="entry name" value="ATP_synt_delta"/>
    <property type="match status" value="1"/>
</dbReference>
<dbReference type="SUPFAM" id="SSF47928">
    <property type="entry name" value="N-terminal domain of the delta subunit of the F1F0-ATP synthase"/>
    <property type="match status" value="1"/>
</dbReference>
<evidence type="ECO:0000256" key="7">
    <source>
        <dbReference type="HAMAP-Rule" id="MF_01416"/>
    </source>
</evidence>
<keyword evidence="5 7" id="KW-0472">Membrane</keyword>
<evidence type="ECO:0000313" key="9">
    <source>
        <dbReference type="Proteomes" id="UP000032809"/>
    </source>
</evidence>